<protein>
    <submittedName>
        <fullName evidence="1">Zinc finger protein</fullName>
    </submittedName>
</protein>
<dbReference type="Proteomes" id="UP000011115">
    <property type="component" value="Unassembled WGS sequence"/>
</dbReference>
<sequence length="82" mass="9566">MEHVFSSGICLVFKLKFKLALICRNIPERVYPFSRGACRNLYEFCCAQRSKYRMEPLPTGQELEDKLRPYTCSDVLSCRCCC</sequence>
<name>M0ZMP6_SOLTU</name>
<dbReference type="EnsemblPlants" id="PGSC0003DMT400003999">
    <property type="protein sequence ID" value="PGSC0003DMT400003999"/>
    <property type="gene ID" value="PGSC0003DMG400001577"/>
</dbReference>
<organism evidence="1 2">
    <name type="scientific">Solanum tuberosum</name>
    <name type="common">Potato</name>
    <dbReference type="NCBI Taxonomy" id="4113"/>
    <lineage>
        <taxon>Eukaryota</taxon>
        <taxon>Viridiplantae</taxon>
        <taxon>Streptophyta</taxon>
        <taxon>Embryophyta</taxon>
        <taxon>Tracheophyta</taxon>
        <taxon>Spermatophyta</taxon>
        <taxon>Magnoliopsida</taxon>
        <taxon>eudicotyledons</taxon>
        <taxon>Gunneridae</taxon>
        <taxon>Pentapetalae</taxon>
        <taxon>asterids</taxon>
        <taxon>lamiids</taxon>
        <taxon>Solanales</taxon>
        <taxon>Solanaceae</taxon>
        <taxon>Solanoideae</taxon>
        <taxon>Solaneae</taxon>
        <taxon>Solanum</taxon>
    </lineage>
</organism>
<dbReference type="AlphaFoldDB" id="M0ZMP6"/>
<keyword evidence="2" id="KW-1185">Reference proteome</keyword>
<gene>
    <name evidence="1" type="primary">LOC102583577</name>
</gene>
<proteinExistence type="predicted"/>
<dbReference type="OrthoDB" id="9909019at2759"/>
<evidence type="ECO:0000313" key="2">
    <source>
        <dbReference type="Proteomes" id="UP000011115"/>
    </source>
</evidence>
<dbReference type="Gramene" id="PGSC0003DMT400003999">
    <property type="protein sequence ID" value="PGSC0003DMT400003999"/>
    <property type="gene ID" value="PGSC0003DMG400001577"/>
</dbReference>
<evidence type="ECO:0000313" key="1">
    <source>
        <dbReference type="EnsemblPlants" id="PGSC0003DMT400003999"/>
    </source>
</evidence>
<reference evidence="1" key="2">
    <citation type="submission" date="2015-06" db="UniProtKB">
        <authorList>
            <consortium name="EnsemblPlants"/>
        </authorList>
    </citation>
    <scope>IDENTIFICATION</scope>
    <source>
        <strain evidence="1">DM1-3 516 R44</strain>
    </source>
</reference>
<reference evidence="2" key="1">
    <citation type="journal article" date="2011" name="Nature">
        <title>Genome sequence and analysis of the tuber crop potato.</title>
        <authorList>
            <consortium name="The Potato Genome Sequencing Consortium"/>
        </authorList>
    </citation>
    <scope>NUCLEOTIDE SEQUENCE [LARGE SCALE GENOMIC DNA]</scope>
    <source>
        <strain evidence="2">cv. DM1-3 516 R44</strain>
    </source>
</reference>
<accession>M0ZMP6</accession>
<dbReference type="ExpressionAtlas" id="M0ZMP6">
    <property type="expression patterns" value="baseline"/>
</dbReference>
<dbReference type="HOGENOM" id="CLU_194856_0_0_1"/>